<protein>
    <submittedName>
        <fullName evidence="2">Uncharacterized protein</fullName>
    </submittedName>
</protein>
<evidence type="ECO:0000313" key="2">
    <source>
        <dbReference type="EMBL" id="PRY39353.1"/>
    </source>
</evidence>
<proteinExistence type="predicted"/>
<gene>
    <name evidence="2" type="ORF">LY71_12122</name>
</gene>
<dbReference type="EMBL" id="PVTG01000021">
    <property type="protein sequence ID" value="PRY39353.1"/>
    <property type="molecule type" value="Genomic_DNA"/>
</dbReference>
<feature type="region of interest" description="Disordered" evidence="1">
    <location>
        <begin position="63"/>
        <end position="90"/>
    </location>
</feature>
<sequence>MDGACRPCLADEQVIKAANRKLQPKRSRKVNAQGRLAYSDGSEKIDRGALQRQINEARARIAARKKRVSSAPTRQTRARPGTRVAGAADLKKAERAVEDARKDLLMARSDWEKDVLRGKYTKAQQELSLLQRQANARRSLG</sequence>
<comment type="caution">
    <text evidence="2">The sequence shown here is derived from an EMBL/GenBank/DDBJ whole genome shotgun (WGS) entry which is preliminary data.</text>
</comment>
<name>A0A2T0T152_9ACTN</name>
<dbReference type="Proteomes" id="UP000239210">
    <property type="component" value="Unassembled WGS sequence"/>
</dbReference>
<keyword evidence="3" id="KW-1185">Reference proteome</keyword>
<reference evidence="2 3" key="1">
    <citation type="submission" date="2018-03" db="EMBL/GenBank/DDBJ databases">
        <title>Genomic Encyclopedia of Archaeal and Bacterial Type Strains, Phase II (KMG-II): from individual species to whole genera.</title>
        <authorList>
            <person name="Goeker M."/>
        </authorList>
    </citation>
    <scope>NUCLEOTIDE SEQUENCE [LARGE SCALE GENOMIC DNA]</scope>
    <source>
        <strain evidence="2 3">DSM 45416</strain>
    </source>
</reference>
<evidence type="ECO:0000313" key="3">
    <source>
        <dbReference type="Proteomes" id="UP000239210"/>
    </source>
</evidence>
<accession>A0A2T0T152</accession>
<organism evidence="2 3">
    <name type="scientific">Geodermatophilus tzadiensis</name>
    <dbReference type="NCBI Taxonomy" id="1137988"/>
    <lineage>
        <taxon>Bacteria</taxon>
        <taxon>Bacillati</taxon>
        <taxon>Actinomycetota</taxon>
        <taxon>Actinomycetes</taxon>
        <taxon>Geodermatophilales</taxon>
        <taxon>Geodermatophilaceae</taxon>
        <taxon>Geodermatophilus</taxon>
    </lineage>
</organism>
<evidence type="ECO:0000256" key="1">
    <source>
        <dbReference type="SAM" id="MobiDB-lite"/>
    </source>
</evidence>
<dbReference type="AlphaFoldDB" id="A0A2T0T152"/>